<evidence type="ECO:0000313" key="2">
    <source>
        <dbReference type="Proteomes" id="UP000054166"/>
    </source>
</evidence>
<dbReference type="Proteomes" id="UP000054166">
    <property type="component" value="Unassembled WGS sequence"/>
</dbReference>
<proteinExistence type="predicted"/>
<organism evidence="1 2">
    <name type="scientific">Piloderma croceum (strain F 1598)</name>
    <dbReference type="NCBI Taxonomy" id="765440"/>
    <lineage>
        <taxon>Eukaryota</taxon>
        <taxon>Fungi</taxon>
        <taxon>Dikarya</taxon>
        <taxon>Basidiomycota</taxon>
        <taxon>Agaricomycotina</taxon>
        <taxon>Agaricomycetes</taxon>
        <taxon>Agaricomycetidae</taxon>
        <taxon>Atheliales</taxon>
        <taxon>Atheliaceae</taxon>
        <taxon>Piloderma</taxon>
    </lineage>
</organism>
<protein>
    <submittedName>
        <fullName evidence="1">Uncharacterized protein</fullName>
    </submittedName>
</protein>
<dbReference type="EMBL" id="KN832995">
    <property type="protein sequence ID" value="KIM82141.1"/>
    <property type="molecule type" value="Genomic_DNA"/>
</dbReference>
<name>A0A0C3FTI1_PILCF</name>
<dbReference type="AlphaFoldDB" id="A0A0C3FTI1"/>
<accession>A0A0C3FTI1</accession>
<evidence type="ECO:0000313" key="1">
    <source>
        <dbReference type="EMBL" id="KIM82141.1"/>
    </source>
</evidence>
<keyword evidence="2" id="KW-1185">Reference proteome</keyword>
<sequence>MPEGVMVEVGSNSPRCAWPLIAASTHARTQISSAFSWSNSHTKISNIFHETGGHSGYLELSGVRFYAPFSEQTANRSLLIVSPAHSPVEDVAKMQKRNSLMGRR</sequence>
<dbReference type="InParanoid" id="A0A0C3FTI1"/>
<reference evidence="1 2" key="1">
    <citation type="submission" date="2014-04" db="EMBL/GenBank/DDBJ databases">
        <authorList>
            <consortium name="DOE Joint Genome Institute"/>
            <person name="Kuo A."/>
            <person name="Tarkka M."/>
            <person name="Buscot F."/>
            <person name="Kohler A."/>
            <person name="Nagy L.G."/>
            <person name="Floudas D."/>
            <person name="Copeland A."/>
            <person name="Barry K.W."/>
            <person name="Cichocki N."/>
            <person name="Veneault-Fourrey C."/>
            <person name="LaButti K."/>
            <person name="Lindquist E.A."/>
            <person name="Lipzen A."/>
            <person name="Lundell T."/>
            <person name="Morin E."/>
            <person name="Murat C."/>
            <person name="Sun H."/>
            <person name="Tunlid A."/>
            <person name="Henrissat B."/>
            <person name="Grigoriev I.V."/>
            <person name="Hibbett D.S."/>
            <person name="Martin F."/>
            <person name="Nordberg H.P."/>
            <person name="Cantor M.N."/>
            <person name="Hua S.X."/>
        </authorList>
    </citation>
    <scope>NUCLEOTIDE SEQUENCE [LARGE SCALE GENOMIC DNA]</scope>
    <source>
        <strain evidence="1 2">F 1598</strain>
    </source>
</reference>
<reference evidence="2" key="2">
    <citation type="submission" date="2015-01" db="EMBL/GenBank/DDBJ databases">
        <title>Evolutionary Origins and Diversification of the Mycorrhizal Mutualists.</title>
        <authorList>
            <consortium name="DOE Joint Genome Institute"/>
            <consortium name="Mycorrhizal Genomics Consortium"/>
            <person name="Kohler A."/>
            <person name="Kuo A."/>
            <person name="Nagy L.G."/>
            <person name="Floudas D."/>
            <person name="Copeland A."/>
            <person name="Barry K.W."/>
            <person name="Cichocki N."/>
            <person name="Veneault-Fourrey C."/>
            <person name="LaButti K."/>
            <person name="Lindquist E.A."/>
            <person name="Lipzen A."/>
            <person name="Lundell T."/>
            <person name="Morin E."/>
            <person name="Murat C."/>
            <person name="Riley R."/>
            <person name="Ohm R."/>
            <person name="Sun H."/>
            <person name="Tunlid A."/>
            <person name="Henrissat B."/>
            <person name="Grigoriev I.V."/>
            <person name="Hibbett D.S."/>
            <person name="Martin F."/>
        </authorList>
    </citation>
    <scope>NUCLEOTIDE SEQUENCE [LARGE SCALE GENOMIC DNA]</scope>
    <source>
        <strain evidence="2">F 1598</strain>
    </source>
</reference>
<gene>
    <name evidence="1" type="ORF">PILCRDRAFT_8001</name>
</gene>
<dbReference type="HOGENOM" id="CLU_2251062_0_0_1"/>